<dbReference type="EMBL" id="AP019860">
    <property type="protein sequence ID" value="BBM82737.1"/>
    <property type="molecule type" value="Genomic_DNA"/>
</dbReference>
<organism evidence="3 4">
    <name type="scientific">Uabimicrobium amorphum</name>
    <dbReference type="NCBI Taxonomy" id="2596890"/>
    <lineage>
        <taxon>Bacteria</taxon>
        <taxon>Pseudomonadati</taxon>
        <taxon>Planctomycetota</taxon>
        <taxon>Candidatus Uabimicrobiia</taxon>
        <taxon>Candidatus Uabimicrobiales</taxon>
        <taxon>Candidatus Uabimicrobiaceae</taxon>
        <taxon>Candidatus Uabimicrobium</taxon>
    </lineage>
</organism>
<dbReference type="Gene3D" id="3.40.50.300">
    <property type="entry name" value="P-loop containing nucleotide triphosphate hydrolases"/>
    <property type="match status" value="1"/>
</dbReference>
<name>A0A5S9IJL3_UABAM</name>
<feature type="domain" description="Bacterial type II secretion system protein E" evidence="2">
    <location>
        <begin position="208"/>
        <end position="363"/>
    </location>
</feature>
<keyword evidence="4" id="KW-1185">Reference proteome</keyword>
<sequence length="378" mass="42515">MDIEKIFSKIANTTSDSSVFSCIGELFLLNFRRLYFHSHRGETSISIYDTDNHCITRPCSINFIHNIKKAFDIQESSIQHRFLRQGYRGILHYLQDDNEVSLKLQTIATQTLKPLSQLGMNKASQDIIVQKNTKAILISSPQEGGATTTQSAILNELTTKRCCAIDNGNTQWPKNTDLLAIRHDIGMNIGAIFEKTSMVDYWGIAHPIRDHDSLSAALELSEQNKMLVVSMWGGIHSPLQTIQRVCEMGGSQVIDCVDLIISQYLLPQQCGHCGVGYDVSSAVERELLEYGVDIAKVRLGYNTGCEKCRYIGYNGQVLIYELWQIDAALRKAVHTNMSEEKITKMAQKTATLRETLLHNLYAGKIDAGTFLQVMEWLT</sequence>
<dbReference type="OrthoDB" id="244550at2"/>
<protein>
    <submittedName>
        <fullName evidence="3">Type II secretion system protein E</fullName>
    </submittedName>
</protein>
<evidence type="ECO:0000256" key="1">
    <source>
        <dbReference type="ARBA" id="ARBA00006611"/>
    </source>
</evidence>
<evidence type="ECO:0000313" key="3">
    <source>
        <dbReference type="EMBL" id="BBM82737.1"/>
    </source>
</evidence>
<evidence type="ECO:0000259" key="2">
    <source>
        <dbReference type="Pfam" id="PF00437"/>
    </source>
</evidence>
<gene>
    <name evidence="3" type="ORF">UABAM_01080</name>
</gene>
<dbReference type="SUPFAM" id="SSF52540">
    <property type="entry name" value="P-loop containing nucleoside triphosphate hydrolases"/>
    <property type="match status" value="1"/>
</dbReference>
<dbReference type="InterPro" id="IPR001482">
    <property type="entry name" value="T2SS/T4SS_dom"/>
</dbReference>
<comment type="similarity">
    <text evidence="1">Belongs to the GSP E family.</text>
</comment>
<proteinExistence type="inferred from homology"/>
<evidence type="ECO:0000313" key="4">
    <source>
        <dbReference type="Proteomes" id="UP000326354"/>
    </source>
</evidence>
<dbReference type="AlphaFoldDB" id="A0A5S9IJL3"/>
<dbReference type="Pfam" id="PF00437">
    <property type="entry name" value="T2SSE"/>
    <property type="match status" value="1"/>
</dbReference>
<dbReference type="KEGG" id="uam:UABAM_01080"/>
<dbReference type="Proteomes" id="UP000326354">
    <property type="component" value="Chromosome"/>
</dbReference>
<dbReference type="InterPro" id="IPR027417">
    <property type="entry name" value="P-loop_NTPase"/>
</dbReference>
<dbReference type="RefSeq" id="WP_151966970.1">
    <property type="nucleotide sequence ID" value="NZ_AP019860.1"/>
</dbReference>
<reference evidence="3 4" key="1">
    <citation type="submission" date="2019-08" db="EMBL/GenBank/DDBJ databases">
        <title>Complete genome sequence of Candidatus Uab amorphum.</title>
        <authorList>
            <person name="Shiratori T."/>
            <person name="Suzuki S."/>
            <person name="Kakizawa Y."/>
            <person name="Ishida K."/>
        </authorList>
    </citation>
    <scope>NUCLEOTIDE SEQUENCE [LARGE SCALE GENOMIC DNA]</scope>
    <source>
        <strain evidence="3 4">SRT547</strain>
    </source>
</reference>
<accession>A0A5S9IJL3</accession>